<dbReference type="EMBL" id="JAOTJD010000030">
    <property type="protein sequence ID" value="MFD3265283.1"/>
    <property type="molecule type" value="Genomic_DNA"/>
</dbReference>
<evidence type="ECO:0000313" key="4">
    <source>
        <dbReference type="Proteomes" id="UP001598130"/>
    </source>
</evidence>
<feature type="transmembrane region" description="Helical" evidence="1">
    <location>
        <begin position="12"/>
        <end position="31"/>
    </location>
</feature>
<keyword evidence="1" id="KW-1133">Transmembrane helix</keyword>
<feature type="transmembrane region" description="Helical" evidence="1">
    <location>
        <begin position="97"/>
        <end position="114"/>
    </location>
</feature>
<feature type="transmembrane region" description="Helical" evidence="1">
    <location>
        <begin position="151"/>
        <end position="170"/>
    </location>
</feature>
<gene>
    <name evidence="3" type="ORF">OCL97_15095</name>
</gene>
<feature type="transmembrane region" description="Helical" evidence="1">
    <location>
        <begin position="67"/>
        <end position="85"/>
    </location>
</feature>
<dbReference type="RefSeq" id="WP_377370739.1">
    <property type="nucleotide sequence ID" value="NZ_JAOTJD010000030.1"/>
</dbReference>
<evidence type="ECO:0000256" key="1">
    <source>
        <dbReference type="SAM" id="Phobius"/>
    </source>
</evidence>
<dbReference type="SUPFAM" id="SSF103481">
    <property type="entry name" value="Multidrug resistance efflux transporter EmrE"/>
    <property type="match status" value="2"/>
</dbReference>
<dbReference type="InterPro" id="IPR037185">
    <property type="entry name" value="EmrE-like"/>
</dbReference>
<reference evidence="3 4" key="1">
    <citation type="submission" date="2022-09" db="EMBL/GenBank/DDBJ databases">
        <title>New species of Phenylobacterium.</title>
        <authorList>
            <person name="Mieszkin S."/>
        </authorList>
    </citation>
    <scope>NUCLEOTIDE SEQUENCE [LARGE SCALE GENOMIC DNA]</scope>
    <source>
        <strain evidence="3 4">HK31-G</strain>
    </source>
</reference>
<dbReference type="InterPro" id="IPR000620">
    <property type="entry name" value="EamA_dom"/>
</dbReference>
<feature type="domain" description="EamA" evidence="2">
    <location>
        <begin position="11"/>
        <end position="136"/>
    </location>
</feature>
<accession>A0ABW6CQC8</accession>
<dbReference type="PANTHER" id="PTHR22911">
    <property type="entry name" value="ACYL-MALONYL CONDENSING ENZYME-RELATED"/>
    <property type="match status" value="1"/>
</dbReference>
<comment type="caution">
    <text evidence="3">The sequence shown here is derived from an EMBL/GenBank/DDBJ whole genome shotgun (WGS) entry which is preliminary data.</text>
</comment>
<feature type="transmembrane region" description="Helical" evidence="1">
    <location>
        <begin position="205"/>
        <end position="225"/>
    </location>
</feature>
<keyword evidence="4" id="KW-1185">Reference proteome</keyword>
<feature type="domain" description="EamA" evidence="2">
    <location>
        <begin position="152"/>
        <end position="282"/>
    </location>
</feature>
<keyword evidence="1" id="KW-0472">Membrane</keyword>
<feature type="transmembrane region" description="Helical" evidence="1">
    <location>
        <begin position="267"/>
        <end position="286"/>
    </location>
</feature>
<keyword evidence="1" id="KW-0812">Transmembrane</keyword>
<name>A0ABW6CQC8_9CAUL</name>
<feature type="transmembrane region" description="Helical" evidence="1">
    <location>
        <begin position="237"/>
        <end position="261"/>
    </location>
</feature>
<feature type="transmembrane region" description="Helical" evidence="1">
    <location>
        <begin position="37"/>
        <end position="55"/>
    </location>
</feature>
<dbReference type="Pfam" id="PF00892">
    <property type="entry name" value="EamA"/>
    <property type="match status" value="2"/>
</dbReference>
<feature type="transmembrane region" description="Helical" evidence="1">
    <location>
        <begin position="182"/>
        <end position="199"/>
    </location>
</feature>
<feature type="transmembrane region" description="Helical" evidence="1">
    <location>
        <begin position="121"/>
        <end position="139"/>
    </location>
</feature>
<protein>
    <submittedName>
        <fullName evidence="3">DMT family transporter</fullName>
    </submittedName>
</protein>
<evidence type="ECO:0000259" key="2">
    <source>
        <dbReference type="Pfam" id="PF00892"/>
    </source>
</evidence>
<organism evidence="3 4">
    <name type="scientific">Phenylobacterium ferrooxidans</name>
    <dbReference type="NCBI Taxonomy" id="2982689"/>
    <lineage>
        <taxon>Bacteria</taxon>
        <taxon>Pseudomonadati</taxon>
        <taxon>Pseudomonadota</taxon>
        <taxon>Alphaproteobacteria</taxon>
        <taxon>Caulobacterales</taxon>
        <taxon>Caulobacteraceae</taxon>
        <taxon>Phenylobacterium</taxon>
    </lineage>
</organism>
<evidence type="ECO:0000313" key="3">
    <source>
        <dbReference type="EMBL" id="MFD3265283.1"/>
    </source>
</evidence>
<proteinExistence type="predicted"/>
<sequence length="295" mass="30112">MTDAPEDRGKALAMLLLGACVIGVGPVLVRLSETGPAAAGFWRLVFALPLLAVMAQKAGGGIGTAPMAAVLAGVAFALDLGFWHYGIAYTSVAKATVLSNLTPVLVTAFAWIFLKQRPRRLFLLAVAFAVAGAWTMALTKGAGSTGVNPPLGDALSAATAVWYSIYFLVVSSARQSMSATRIMFWSTLVGAPLLLLAALGLGEQIIPTGLGGWAACAGLGLMHVAGQGSIAWALGRLPAATASVVVLIQPVVAAALGWMLFNELLGTWPAVGAAVALAGVVLAQWASRPKPAEPA</sequence>
<dbReference type="Proteomes" id="UP001598130">
    <property type="component" value="Unassembled WGS sequence"/>
</dbReference>